<keyword evidence="3" id="KW-1185">Reference proteome</keyword>
<evidence type="ECO:0000313" key="3">
    <source>
        <dbReference type="Proteomes" id="UP001177003"/>
    </source>
</evidence>
<gene>
    <name evidence="2" type="ORF">LSALG_LOCUS1384</name>
</gene>
<accession>A0AA35Y4N3</accession>
<evidence type="ECO:0000256" key="1">
    <source>
        <dbReference type="SAM" id="MobiDB-lite"/>
    </source>
</evidence>
<dbReference type="EMBL" id="OX465086">
    <property type="protein sequence ID" value="CAI9260552.1"/>
    <property type="molecule type" value="Genomic_DNA"/>
</dbReference>
<proteinExistence type="predicted"/>
<organism evidence="2 3">
    <name type="scientific">Lactuca saligna</name>
    <name type="common">Willowleaf lettuce</name>
    <dbReference type="NCBI Taxonomy" id="75948"/>
    <lineage>
        <taxon>Eukaryota</taxon>
        <taxon>Viridiplantae</taxon>
        <taxon>Streptophyta</taxon>
        <taxon>Embryophyta</taxon>
        <taxon>Tracheophyta</taxon>
        <taxon>Spermatophyta</taxon>
        <taxon>Magnoliopsida</taxon>
        <taxon>eudicotyledons</taxon>
        <taxon>Gunneridae</taxon>
        <taxon>Pentapetalae</taxon>
        <taxon>asterids</taxon>
        <taxon>campanulids</taxon>
        <taxon>Asterales</taxon>
        <taxon>Asteraceae</taxon>
        <taxon>Cichorioideae</taxon>
        <taxon>Cichorieae</taxon>
        <taxon>Lactucinae</taxon>
        <taxon>Lactuca</taxon>
    </lineage>
</organism>
<dbReference type="AlphaFoldDB" id="A0AA35Y4N3"/>
<sequence length="171" mass="19365">MHQPITSLFSSQSTEGGKSVLEDEQDDDDVMVTKLRDIAKERHVIFVEKVTKVEASVNLKMEELTSEMSKAVVKIEQNYLRLHSKVDVLVDAIKKPVEYHTLFSTKVEAKTETNSKVFEKLEEFLGSLTESLSKLVLSQQSTISQDSILKMISSLESNLKEDLSPLHRQLL</sequence>
<feature type="compositionally biased region" description="Polar residues" evidence="1">
    <location>
        <begin position="1"/>
        <end position="16"/>
    </location>
</feature>
<dbReference type="Proteomes" id="UP001177003">
    <property type="component" value="Chromosome 0"/>
</dbReference>
<protein>
    <submittedName>
        <fullName evidence="2">Uncharacterized protein</fullName>
    </submittedName>
</protein>
<reference evidence="2" key="1">
    <citation type="submission" date="2023-04" db="EMBL/GenBank/DDBJ databases">
        <authorList>
            <person name="Vijverberg K."/>
            <person name="Xiong W."/>
            <person name="Schranz E."/>
        </authorList>
    </citation>
    <scope>NUCLEOTIDE SEQUENCE</scope>
</reference>
<evidence type="ECO:0000313" key="2">
    <source>
        <dbReference type="EMBL" id="CAI9260552.1"/>
    </source>
</evidence>
<name>A0AA35Y4N3_LACSI</name>
<feature type="region of interest" description="Disordered" evidence="1">
    <location>
        <begin position="1"/>
        <end position="25"/>
    </location>
</feature>